<feature type="transmembrane region" description="Helical" evidence="1">
    <location>
        <begin position="7"/>
        <end position="28"/>
    </location>
</feature>
<dbReference type="EMBL" id="GHKJ01001060">
    <property type="protein sequence ID" value="MOY46090.1"/>
    <property type="molecule type" value="Transcribed_RNA"/>
</dbReference>
<keyword evidence="1" id="KW-0812">Transmembrane</keyword>
<dbReference type="GeneID" id="141460744"/>
<keyword evidence="1" id="KW-0472">Membrane</keyword>
<dbReference type="RefSeq" id="XP_073997133.1">
    <property type="nucleotide sequence ID" value="XM_074141032.1"/>
</dbReference>
<keyword evidence="1" id="KW-1133">Transmembrane helix</keyword>
<protein>
    <submittedName>
        <fullName evidence="2">Uncharacterized protein</fullName>
    </submittedName>
</protein>
<proteinExistence type="predicted"/>
<organism evidence="2">
    <name type="scientific">Rhodnius prolixus</name>
    <name type="common">Triatomid bug</name>
    <dbReference type="NCBI Taxonomy" id="13249"/>
    <lineage>
        <taxon>Eukaryota</taxon>
        <taxon>Metazoa</taxon>
        <taxon>Ecdysozoa</taxon>
        <taxon>Arthropoda</taxon>
        <taxon>Hexapoda</taxon>
        <taxon>Insecta</taxon>
        <taxon>Pterygota</taxon>
        <taxon>Neoptera</taxon>
        <taxon>Paraneoptera</taxon>
        <taxon>Hemiptera</taxon>
        <taxon>Heteroptera</taxon>
        <taxon>Panheteroptera</taxon>
        <taxon>Cimicomorpha</taxon>
        <taxon>Reduviidae</taxon>
        <taxon>Triatominae</taxon>
        <taxon>Rhodnius</taxon>
    </lineage>
</organism>
<dbReference type="AlphaFoldDB" id="A0A4P6DC37"/>
<evidence type="ECO:0000313" key="2">
    <source>
        <dbReference type="EMBL" id="MOY46090.1"/>
    </source>
</evidence>
<evidence type="ECO:0000256" key="1">
    <source>
        <dbReference type="SAM" id="Phobius"/>
    </source>
</evidence>
<sequence>MNCPSYVFVCLYAAAWIVGSSMFLYRGITNVIEFRQLTTTNPTDFTQNNTTNLTVNNSVNRTIIGGNIITDKYNYKGYRTGIVLIVVATIMLTMVPICGVITLLEKRYRKKRRFRMLPQDDPPPKYEDVVAEDMVPTYSSLAINQLK</sequence>
<name>A0A4P6DC37_RHOPR</name>
<feature type="transmembrane region" description="Helical" evidence="1">
    <location>
        <begin position="82"/>
        <end position="104"/>
    </location>
</feature>
<reference evidence="2" key="1">
    <citation type="submission" date="2019-04" db="EMBL/GenBank/DDBJ databases">
        <title>Analysis of the testis transcriptome of the Chagas disease vector Rhodnius prolixus.</title>
        <authorList>
            <person name="Cesar J."/>
            <person name="Ribeiro J.M."/>
            <person name="Pereira M.H."/>
            <person name="Araujo R.N."/>
            <person name="Gontijo N.F."/>
            <person name="Pessoa G."/>
            <person name="Sant'Anna M.V."/>
            <person name="Sorgine M.H."/>
            <person name="Majerowicz D."/>
            <person name="Carvalho A.B."/>
            <person name="Braz G."/>
            <person name="Mesquita R."/>
            <person name="Lagerblad P.O."/>
            <person name="Koerich L.B."/>
        </authorList>
    </citation>
    <scope>NUCLEOTIDE SEQUENCE</scope>
</reference>
<dbReference type="RefSeq" id="XP_073997134.1">
    <property type="nucleotide sequence ID" value="XM_074141033.1"/>
</dbReference>
<accession>A0A4P6DC37</accession>